<proteinExistence type="predicted"/>
<sequence>MLAGVRVNSGRRGESGGLANESEQCRLWRRATCAGGGRGCDHRGPRAMQVCYGGCAPMLESTQMAFIVEQTCLVSRQKCDGVSSLKPKGTFSDVSTLPRGYSYLAPLQVRVLPSDAYQRDIPLAAQTNMSHSNSSAALPHGVHRSATPDPASAASLINNSPLRVNSVFRLEVGDMACPRQPAHSPPCTHPTPPSRLPKARTRRKCRRETMFDPSRSRHHIRVVRDSWTSKEGQH</sequence>
<feature type="region of interest" description="Disordered" evidence="1">
    <location>
        <begin position="179"/>
        <end position="200"/>
    </location>
</feature>
<gene>
    <name evidence="2" type="ORF">M011DRAFT_504264</name>
</gene>
<name>A0A6A6V9H5_9PLEO</name>
<protein>
    <submittedName>
        <fullName evidence="2">Uncharacterized protein</fullName>
    </submittedName>
</protein>
<feature type="compositionally biased region" description="Pro residues" evidence="1">
    <location>
        <begin position="183"/>
        <end position="195"/>
    </location>
</feature>
<reference evidence="2" key="1">
    <citation type="journal article" date="2020" name="Stud. Mycol.">
        <title>101 Dothideomycetes genomes: a test case for predicting lifestyles and emergence of pathogens.</title>
        <authorList>
            <person name="Haridas S."/>
            <person name="Albert R."/>
            <person name="Binder M."/>
            <person name="Bloem J."/>
            <person name="Labutti K."/>
            <person name="Salamov A."/>
            <person name="Andreopoulos B."/>
            <person name="Baker S."/>
            <person name="Barry K."/>
            <person name="Bills G."/>
            <person name="Bluhm B."/>
            <person name="Cannon C."/>
            <person name="Castanera R."/>
            <person name="Culley D."/>
            <person name="Daum C."/>
            <person name="Ezra D."/>
            <person name="Gonzalez J."/>
            <person name="Henrissat B."/>
            <person name="Kuo A."/>
            <person name="Liang C."/>
            <person name="Lipzen A."/>
            <person name="Lutzoni F."/>
            <person name="Magnuson J."/>
            <person name="Mondo S."/>
            <person name="Nolan M."/>
            <person name="Ohm R."/>
            <person name="Pangilinan J."/>
            <person name="Park H.-J."/>
            <person name="Ramirez L."/>
            <person name="Alfaro M."/>
            <person name="Sun H."/>
            <person name="Tritt A."/>
            <person name="Yoshinaga Y."/>
            <person name="Zwiers L.-H."/>
            <person name="Turgeon B."/>
            <person name="Goodwin S."/>
            <person name="Spatafora J."/>
            <person name="Crous P."/>
            <person name="Grigoriev I."/>
        </authorList>
    </citation>
    <scope>NUCLEOTIDE SEQUENCE</scope>
    <source>
        <strain evidence="2">CBS 119925</strain>
    </source>
</reference>
<evidence type="ECO:0000313" key="2">
    <source>
        <dbReference type="EMBL" id="KAF2745941.1"/>
    </source>
</evidence>
<evidence type="ECO:0000313" key="3">
    <source>
        <dbReference type="Proteomes" id="UP000799440"/>
    </source>
</evidence>
<organism evidence="2 3">
    <name type="scientific">Sporormia fimetaria CBS 119925</name>
    <dbReference type="NCBI Taxonomy" id="1340428"/>
    <lineage>
        <taxon>Eukaryota</taxon>
        <taxon>Fungi</taxon>
        <taxon>Dikarya</taxon>
        <taxon>Ascomycota</taxon>
        <taxon>Pezizomycotina</taxon>
        <taxon>Dothideomycetes</taxon>
        <taxon>Pleosporomycetidae</taxon>
        <taxon>Pleosporales</taxon>
        <taxon>Sporormiaceae</taxon>
        <taxon>Sporormia</taxon>
    </lineage>
</organism>
<dbReference type="EMBL" id="MU006580">
    <property type="protein sequence ID" value="KAF2745941.1"/>
    <property type="molecule type" value="Genomic_DNA"/>
</dbReference>
<keyword evidence="3" id="KW-1185">Reference proteome</keyword>
<accession>A0A6A6V9H5</accession>
<dbReference type="Proteomes" id="UP000799440">
    <property type="component" value="Unassembled WGS sequence"/>
</dbReference>
<dbReference type="AlphaFoldDB" id="A0A6A6V9H5"/>
<evidence type="ECO:0000256" key="1">
    <source>
        <dbReference type="SAM" id="MobiDB-lite"/>
    </source>
</evidence>